<sequence length="113" mass="12303">FLGGELIDIHADLPLVLALLHISQASTELAGQRACKWVLGEESSVHHGAWGTEITCPVASGPTEELLRQDWHPEGLVKDPAAVLPVMERIPARLAQRCEGNLSLSHSIGWSYF</sequence>
<dbReference type="Ensembl" id="ENSPNAT00000062643.1">
    <property type="protein sequence ID" value="ENSPNAP00000073989.1"/>
    <property type="gene ID" value="ENSPNAG00000010138.2"/>
</dbReference>
<reference evidence="1" key="3">
    <citation type="submission" date="2025-09" db="UniProtKB">
        <authorList>
            <consortium name="Ensembl"/>
        </authorList>
    </citation>
    <scope>IDENTIFICATION</scope>
</reference>
<evidence type="ECO:0000313" key="2">
    <source>
        <dbReference type="Proteomes" id="UP001501920"/>
    </source>
</evidence>
<protein>
    <submittedName>
        <fullName evidence="1">Uncharacterized protein</fullName>
    </submittedName>
</protein>
<dbReference type="AlphaFoldDB" id="A0AAR2LH02"/>
<organism evidence="1 2">
    <name type="scientific">Pygocentrus nattereri</name>
    <name type="common">Red-bellied piranha</name>
    <dbReference type="NCBI Taxonomy" id="42514"/>
    <lineage>
        <taxon>Eukaryota</taxon>
        <taxon>Metazoa</taxon>
        <taxon>Chordata</taxon>
        <taxon>Craniata</taxon>
        <taxon>Vertebrata</taxon>
        <taxon>Euteleostomi</taxon>
        <taxon>Actinopterygii</taxon>
        <taxon>Neopterygii</taxon>
        <taxon>Teleostei</taxon>
        <taxon>Ostariophysi</taxon>
        <taxon>Characiformes</taxon>
        <taxon>Characoidei</taxon>
        <taxon>Pygocentrus</taxon>
    </lineage>
</organism>
<keyword evidence="2" id="KW-1185">Reference proteome</keyword>
<reference evidence="1" key="2">
    <citation type="submission" date="2025-08" db="UniProtKB">
        <authorList>
            <consortium name="Ensembl"/>
        </authorList>
    </citation>
    <scope>IDENTIFICATION</scope>
</reference>
<reference evidence="1 2" key="1">
    <citation type="submission" date="2020-10" db="EMBL/GenBank/DDBJ databases">
        <title>Pygocentrus nattereri (red-bellied piranha) genome, fPygNat1, primary haplotype.</title>
        <authorList>
            <person name="Myers G."/>
            <person name="Meyer A."/>
            <person name="Karagic N."/>
            <person name="Pippel M."/>
            <person name="Winkler S."/>
            <person name="Tracey A."/>
            <person name="Wood J."/>
            <person name="Formenti G."/>
            <person name="Howe K."/>
            <person name="Fedrigo O."/>
            <person name="Jarvis E.D."/>
        </authorList>
    </citation>
    <scope>NUCLEOTIDE SEQUENCE [LARGE SCALE GENOMIC DNA]</scope>
</reference>
<name>A0AAR2LH02_PYGNA</name>
<evidence type="ECO:0000313" key="1">
    <source>
        <dbReference type="Ensembl" id="ENSPNAP00000073989.1"/>
    </source>
</evidence>
<accession>A0AAR2LH02</accession>
<proteinExistence type="predicted"/>
<dbReference type="Proteomes" id="UP001501920">
    <property type="component" value="Chromosome 17"/>
</dbReference>
<dbReference type="GeneTree" id="ENSGT00980000199127"/>